<keyword evidence="3" id="KW-1015">Disulfide bond</keyword>
<feature type="domain" description="Vitellogenin" evidence="7">
    <location>
        <begin position="58"/>
        <end position="426"/>
    </location>
</feature>
<evidence type="ECO:0000256" key="2">
    <source>
        <dbReference type="ARBA" id="ARBA00022761"/>
    </source>
</evidence>
<dbReference type="SUPFAM" id="SSF48431">
    <property type="entry name" value="Lipovitellin-phosvitin complex, superhelical domain"/>
    <property type="match status" value="1"/>
</dbReference>
<dbReference type="Pfam" id="PF01347">
    <property type="entry name" value="Vitellogenin_N"/>
    <property type="match status" value="1"/>
</dbReference>
<dbReference type="Gene3D" id="1.25.10.20">
    <property type="entry name" value="Vitellinogen, superhelical"/>
    <property type="match status" value="1"/>
</dbReference>
<gene>
    <name evidence="8" type="ORF">TCAL_12697</name>
</gene>
<evidence type="ECO:0000313" key="9">
    <source>
        <dbReference type="Proteomes" id="UP000318571"/>
    </source>
</evidence>
<reference evidence="8 9" key="1">
    <citation type="journal article" date="2018" name="Nat. Ecol. Evol.">
        <title>Genomic signatures of mitonuclear coevolution across populations of Tigriopus californicus.</title>
        <authorList>
            <person name="Barreto F.S."/>
            <person name="Watson E.T."/>
            <person name="Lima T.G."/>
            <person name="Willett C.S."/>
            <person name="Edmands S."/>
            <person name="Li W."/>
            <person name="Burton R.S."/>
        </authorList>
    </citation>
    <scope>NUCLEOTIDE SEQUENCE [LARGE SCALE GENOMIC DNA]</scope>
    <source>
        <strain evidence="8 9">San Diego</strain>
    </source>
</reference>
<evidence type="ECO:0000259" key="7">
    <source>
        <dbReference type="PROSITE" id="PS51211"/>
    </source>
</evidence>
<dbReference type="PROSITE" id="PS51211">
    <property type="entry name" value="VITELLOGENIN"/>
    <property type="match status" value="1"/>
</dbReference>
<sequence length="426" mass="47750">MAASSAAVKLKIRGKIMLSLSPWVALAVLLAPLASAVPIGQEQQCASSCPEDDGSWGYTPGSTYTFNYEVDTNTAMKGASSQTSEVHMQATAKIHVINRCNFQLRIDDVEFGNGHGGLADSSYGPELTRFPLNFAFLSGQIPETCPHEDESLWALNVKRGLLSAFQNTLTTSSSTSGVSRNAHEVDVVGICPTSYKQEFQTDTETRYIKSKDMKECSRNQKLHQHALNLPDINIQHLPLLESRHECNVAIRDGILQSSKCREKHIFKPFSQGNSQGAITEQTQALEFRGRETGLTPEPLAFVERVSLLLTHEHKNDQKDSYEEALVVLQQFMDHPEINARPHLFTELTHALRKLNFSQLYSFFVNIQGESRRFALDAIPLLRTNAGVQLMVDRIQSGELDHEKMERWFYSLTFYKNPTTQMISALI</sequence>
<keyword evidence="9" id="KW-1185">Reference proteome</keyword>
<keyword evidence="4" id="KW-0325">Glycoprotein</keyword>
<dbReference type="InterPro" id="IPR001747">
    <property type="entry name" value="Vitellogenin_N"/>
</dbReference>
<feature type="signal peptide" evidence="6">
    <location>
        <begin position="1"/>
        <end position="36"/>
    </location>
</feature>
<evidence type="ECO:0000256" key="4">
    <source>
        <dbReference type="ARBA" id="ARBA00023180"/>
    </source>
</evidence>
<keyword evidence="1 6" id="KW-0732">Signal</keyword>
<dbReference type="SUPFAM" id="SSF56968">
    <property type="entry name" value="Lipovitellin-phosvitin complex, beta-sheet shell regions"/>
    <property type="match status" value="1"/>
</dbReference>
<comment type="caution">
    <text evidence="5">Lacks conserved residue(s) required for the propagation of feature annotation.</text>
</comment>
<dbReference type="Proteomes" id="UP000318571">
    <property type="component" value="Chromosome 2"/>
</dbReference>
<dbReference type="GO" id="GO:0005319">
    <property type="term" value="F:lipid transporter activity"/>
    <property type="evidence" value="ECO:0007669"/>
    <property type="project" value="InterPro"/>
</dbReference>
<proteinExistence type="predicted"/>
<dbReference type="OMA" id="WQRALFK"/>
<keyword evidence="2" id="KW-0758">Storage protein</keyword>
<dbReference type="InterPro" id="IPR050733">
    <property type="entry name" value="Vitellogenin/Apolipophorin"/>
</dbReference>
<accession>A0A553PDL3</accession>
<feature type="non-terminal residue" evidence="8">
    <location>
        <position position="426"/>
    </location>
</feature>
<protein>
    <recommendedName>
        <fullName evidence="7">Vitellogenin domain-containing protein</fullName>
    </recommendedName>
</protein>
<name>A0A553PDL3_TIGCA</name>
<evidence type="ECO:0000313" key="8">
    <source>
        <dbReference type="EMBL" id="TRY75771.1"/>
    </source>
</evidence>
<dbReference type="AlphaFoldDB" id="A0A553PDL3"/>
<dbReference type="Gene3D" id="2.30.230.10">
    <property type="entry name" value="Lipovitellin, beta-sheet shell regions, chain A"/>
    <property type="match status" value="1"/>
</dbReference>
<dbReference type="SMART" id="SM00638">
    <property type="entry name" value="LPD_N"/>
    <property type="match status" value="1"/>
</dbReference>
<evidence type="ECO:0000256" key="5">
    <source>
        <dbReference type="PROSITE-ProRule" id="PRU00557"/>
    </source>
</evidence>
<organism evidence="8 9">
    <name type="scientific">Tigriopus californicus</name>
    <name type="common">Marine copepod</name>
    <dbReference type="NCBI Taxonomy" id="6832"/>
    <lineage>
        <taxon>Eukaryota</taxon>
        <taxon>Metazoa</taxon>
        <taxon>Ecdysozoa</taxon>
        <taxon>Arthropoda</taxon>
        <taxon>Crustacea</taxon>
        <taxon>Multicrustacea</taxon>
        <taxon>Hexanauplia</taxon>
        <taxon>Copepoda</taxon>
        <taxon>Harpacticoida</taxon>
        <taxon>Harpacticidae</taxon>
        <taxon>Tigriopus</taxon>
    </lineage>
</organism>
<evidence type="ECO:0000256" key="1">
    <source>
        <dbReference type="ARBA" id="ARBA00022729"/>
    </source>
</evidence>
<dbReference type="PANTHER" id="PTHR23345:SF15">
    <property type="entry name" value="VITELLOGENIN 1-RELATED"/>
    <property type="match status" value="1"/>
</dbReference>
<feature type="chain" id="PRO_5022155601" description="Vitellogenin domain-containing protein" evidence="6">
    <location>
        <begin position="37"/>
        <end position="426"/>
    </location>
</feature>
<dbReference type="EMBL" id="VCGU01000005">
    <property type="protein sequence ID" value="TRY75771.1"/>
    <property type="molecule type" value="Genomic_DNA"/>
</dbReference>
<dbReference type="PANTHER" id="PTHR23345">
    <property type="entry name" value="VITELLOGENIN-RELATED"/>
    <property type="match status" value="1"/>
</dbReference>
<evidence type="ECO:0000256" key="6">
    <source>
        <dbReference type="SAM" id="SignalP"/>
    </source>
</evidence>
<comment type="caution">
    <text evidence="8">The sequence shown here is derived from an EMBL/GenBank/DDBJ whole genome shotgun (WGS) entry which is preliminary data.</text>
</comment>
<dbReference type="STRING" id="6832.A0A553PDL3"/>
<evidence type="ECO:0000256" key="3">
    <source>
        <dbReference type="ARBA" id="ARBA00023157"/>
    </source>
</evidence>
<dbReference type="InterPro" id="IPR011030">
    <property type="entry name" value="Lipovitellin_superhlx_dom"/>
</dbReference>
<dbReference type="InterPro" id="IPR015816">
    <property type="entry name" value="Vitellinogen_b-sht_N"/>
</dbReference>
<dbReference type="InterPro" id="IPR015819">
    <property type="entry name" value="Lipid_transp_b-sht_shell"/>
</dbReference>